<comment type="caution">
    <text evidence="2">The sequence shown here is derived from an EMBL/GenBank/DDBJ whole genome shotgun (WGS) entry which is preliminary data.</text>
</comment>
<organism evidence="2 3">
    <name type="scientific">Lithospermum erythrorhizon</name>
    <name type="common">Purple gromwell</name>
    <name type="synonym">Lithospermum officinale var. erythrorhizon</name>
    <dbReference type="NCBI Taxonomy" id="34254"/>
    <lineage>
        <taxon>Eukaryota</taxon>
        <taxon>Viridiplantae</taxon>
        <taxon>Streptophyta</taxon>
        <taxon>Embryophyta</taxon>
        <taxon>Tracheophyta</taxon>
        <taxon>Spermatophyta</taxon>
        <taxon>Magnoliopsida</taxon>
        <taxon>eudicotyledons</taxon>
        <taxon>Gunneridae</taxon>
        <taxon>Pentapetalae</taxon>
        <taxon>asterids</taxon>
        <taxon>lamiids</taxon>
        <taxon>Boraginales</taxon>
        <taxon>Boraginaceae</taxon>
        <taxon>Boraginoideae</taxon>
        <taxon>Lithospermeae</taxon>
        <taxon>Lithospermum</taxon>
    </lineage>
</organism>
<evidence type="ECO:0000313" key="3">
    <source>
        <dbReference type="Proteomes" id="UP001454036"/>
    </source>
</evidence>
<dbReference type="PANTHER" id="PTHR36607">
    <property type="entry name" value="1,2-DIHYDROXY-3-KETO-5-METHYLTHIOPENTENE DIOXYGENASE 4"/>
    <property type="match status" value="1"/>
</dbReference>
<name>A0AAV3P0S7_LITER</name>
<dbReference type="Pfam" id="PF10536">
    <property type="entry name" value="PMD"/>
    <property type="match status" value="1"/>
</dbReference>
<keyword evidence="3" id="KW-1185">Reference proteome</keyword>
<feature type="domain" description="Aminotransferase-like plant mobile" evidence="1">
    <location>
        <begin position="50"/>
        <end position="212"/>
    </location>
</feature>
<dbReference type="PANTHER" id="PTHR36607:SF20">
    <property type="entry name" value="AMINOTRANSFERASE-LIKE PLANT MOBILE DOMAIN-CONTAINING PROTEIN"/>
    <property type="match status" value="1"/>
</dbReference>
<protein>
    <recommendedName>
        <fullName evidence="1">Aminotransferase-like plant mobile domain-containing protein</fullName>
    </recommendedName>
</protein>
<sequence length="218" mass="24213">MMSAGHVQWRGCLSIHGNFEYIPGYWEWAEDILSHYSGILDGALLSDVVLASLCFYDCSDAFLKAFCDSWCRSTNTLIIPPGELSISLWELLELGGLPVTGHLFDEVVPIAECLSPTLDSDARLPRSCRFLLLSSHRLASHFLDSIVYEENVYCAAFLSCWLCVFVLPVEPLFFIRASVFKMASILAKGSRVSLAPPVLAYIYRSLSQISLSECTGEP</sequence>
<gene>
    <name evidence="2" type="ORF">LIER_05423</name>
</gene>
<evidence type="ECO:0000313" key="2">
    <source>
        <dbReference type="EMBL" id="GAA0145170.1"/>
    </source>
</evidence>
<accession>A0AAV3P0S7</accession>
<dbReference type="Proteomes" id="UP001454036">
    <property type="component" value="Unassembled WGS sequence"/>
</dbReference>
<dbReference type="EMBL" id="BAABME010000744">
    <property type="protein sequence ID" value="GAA0145170.1"/>
    <property type="molecule type" value="Genomic_DNA"/>
</dbReference>
<dbReference type="AlphaFoldDB" id="A0AAV3P0S7"/>
<dbReference type="InterPro" id="IPR019557">
    <property type="entry name" value="AminoTfrase-like_pln_mobile"/>
</dbReference>
<reference evidence="2 3" key="1">
    <citation type="submission" date="2024-01" db="EMBL/GenBank/DDBJ databases">
        <title>The complete chloroplast genome sequence of Lithospermum erythrorhizon: insights into the phylogenetic relationship among Boraginaceae species and the maternal lineages of purple gromwells.</title>
        <authorList>
            <person name="Okada T."/>
            <person name="Watanabe K."/>
        </authorList>
    </citation>
    <scope>NUCLEOTIDE SEQUENCE [LARGE SCALE GENOMIC DNA]</scope>
</reference>
<evidence type="ECO:0000259" key="1">
    <source>
        <dbReference type="Pfam" id="PF10536"/>
    </source>
</evidence>
<proteinExistence type="predicted"/>